<feature type="compositionally biased region" description="Basic and acidic residues" evidence="1">
    <location>
        <begin position="329"/>
        <end position="342"/>
    </location>
</feature>
<accession>A0ABN9XLM8</accession>
<evidence type="ECO:0000256" key="1">
    <source>
        <dbReference type="SAM" id="MobiDB-lite"/>
    </source>
</evidence>
<feature type="compositionally biased region" description="Basic and acidic residues" evidence="1">
    <location>
        <begin position="186"/>
        <end position="270"/>
    </location>
</feature>
<evidence type="ECO:0000313" key="3">
    <source>
        <dbReference type="Proteomes" id="UP001189429"/>
    </source>
</evidence>
<name>A0ABN9XLM8_9DINO</name>
<feature type="compositionally biased region" description="Basic and acidic residues" evidence="1">
    <location>
        <begin position="371"/>
        <end position="419"/>
    </location>
</feature>
<feature type="region of interest" description="Disordered" evidence="1">
    <location>
        <begin position="329"/>
        <end position="353"/>
    </location>
</feature>
<evidence type="ECO:0000313" key="2">
    <source>
        <dbReference type="EMBL" id="CAK0900763.1"/>
    </source>
</evidence>
<feature type="region of interest" description="Disordered" evidence="1">
    <location>
        <begin position="371"/>
        <end position="437"/>
    </location>
</feature>
<sequence>MPLGCPDRPEVGSAYLTSWSRTMHTLPWRRDDKAEWRDRIKCEVERRQELDAWCGVPGTRMLFVPSGPGSSVGAYEASLLQVPFRLDDPAGPDSLPLLAPTPVAGATAEDFDEADEAEEAEEAPSAAPARSLGKLRARAADTRARTASYQQQREGQVVHTVDIDDFEAAPALQMSAVQVQQATEVEPQKSSRERDADQSTERASVEATEKVELEAQEKAEVGAHETLKAGSTDRKAEREARDEAKREREAKRAERNAQRKAEREARERATATDNVHVAIDGVGSHAPEEADLNAQEVAEEAAERAQLAEFEAKRKAVSVVQTNALQSHQEAEADVVKPERDSSQMVEQSTERAEVEAKEKVVLEAEGKAEVEAHGTLKAGSADRKAEREAREEAKREREAKRAERNAQRKAEREARERAAAAANAEPPTGRAPTRVHVPSPKAAGCYLRLHHGCPLHPISTVVWHRVIAATDFHQCESAKGRMDTFCGHSKTSFYTRGRGQRSAQ</sequence>
<gene>
    <name evidence="2" type="ORF">PCOR1329_LOCUS77970</name>
</gene>
<organism evidence="2 3">
    <name type="scientific">Prorocentrum cordatum</name>
    <dbReference type="NCBI Taxonomy" id="2364126"/>
    <lineage>
        <taxon>Eukaryota</taxon>
        <taxon>Sar</taxon>
        <taxon>Alveolata</taxon>
        <taxon>Dinophyceae</taxon>
        <taxon>Prorocentrales</taxon>
        <taxon>Prorocentraceae</taxon>
        <taxon>Prorocentrum</taxon>
    </lineage>
</organism>
<protein>
    <submittedName>
        <fullName evidence="2">Uncharacterized protein</fullName>
    </submittedName>
</protein>
<proteinExistence type="predicted"/>
<reference evidence="2" key="1">
    <citation type="submission" date="2023-10" db="EMBL/GenBank/DDBJ databases">
        <authorList>
            <person name="Chen Y."/>
            <person name="Shah S."/>
            <person name="Dougan E. K."/>
            <person name="Thang M."/>
            <person name="Chan C."/>
        </authorList>
    </citation>
    <scope>NUCLEOTIDE SEQUENCE [LARGE SCALE GENOMIC DNA]</scope>
</reference>
<comment type="caution">
    <text evidence="2">The sequence shown here is derived from an EMBL/GenBank/DDBJ whole genome shotgun (WGS) entry which is preliminary data.</text>
</comment>
<keyword evidence="3" id="KW-1185">Reference proteome</keyword>
<feature type="region of interest" description="Disordered" evidence="1">
    <location>
        <begin position="177"/>
        <end position="275"/>
    </location>
</feature>
<feature type="region of interest" description="Disordered" evidence="1">
    <location>
        <begin position="109"/>
        <end position="138"/>
    </location>
</feature>
<dbReference type="EMBL" id="CAUYUJ010020837">
    <property type="protein sequence ID" value="CAK0900763.1"/>
    <property type="molecule type" value="Genomic_DNA"/>
</dbReference>
<dbReference type="Proteomes" id="UP001189429">
    <property type="component" value="Unassembled WGS sequence"/>
</dbReference>
<feature type="compositionally biased region" description="Acidic residues" evidence="1">
    <location>
        <begin position="109"/>
        <end position="122"/>
    </location>
</feature>